<feature type="transmembrane region" description="Helical" evidence="1">
    <location>
        <begin position="73"/>
        <end position="93"/>
    </location>
</feature>
<dbReference type="Proteomes" id="UP000711047">
    <property type="component" value="Unassembled WGS sequence"/>
</dbReference>
<dbReference type="InterPro" id="IPR053150">
    <property type="entry name" value="Teicoplanin_resist-assoc"/>
</dbReference>
<evidence type="ECO:0000313" key="4">
    <source>
        <dbReference type="Proteomes" id="UP000711047"/>
    </source>
</evidence>
<evidence type="ECO:0000313" key="3">
    <source>
        <dbReference type="EMBL" id="NQX43916.1"/>
    </source>
</evidence>
<proteinExistence type="predicted"/>
<sequence length="118" mass="13171">MFVGFGRTVQLDGPLRYNLEPLRTVRLFFDMTNGLSYASRLVNLLGNVAVFVPFGILLPLVISGYRSVVRLTLLSVLVITLLELLQMLLHVGSLDIDDLLLNLLGVWTGYVLLRLVRG</sequence>
<protein>
    <submittedName>
        <fullName evidence="3">VanZ family protein</fullName>
    </submittedName>
</protein>
<keyword evidence="1" id="KW-1133">Transmembrane helix</keyword>
<feature type="transmembrane region" description="Helical" evidence="1">
    <location>
        <begin position="99"/>
        <end position="116"/>
    </location>
</feature>
<dbReference type="Pfam" id="PF04892">
    <property type="entry name" value="VanZ"/>
    <property type="match status" value="1"/>
</dbReference>
<evidence type="ECO:0000256" key="1">
    <source>
        <dbReference type="SAM" id="Phobius"/>
    </source>
</evidence>
<dbReference type="EMBL" id="JABMKX010000001">
    <property type="protein sequence ID" value="NQX43916.1"/>
    <property type="molecule type" value="Genomic_DNA"/>
</dbReference>
<accession>A0ABX2DH21</accession>
<organism evidence="3 4">
    <name type="scientific">Paenibacillus tritici</name>
    <dbReference type="NCBI Taxonomy" id="1873425"/>
    <lineage>
        <taxon>Bacteria</taxon>
        <taxon>Bacillati</taxon>
        <taxon>Bacillota</taxon>
        <taxon>Bacilli</taxon>
        <taxon>Bacillales</taxon>
        <taxon>Paenibacillaceae</taxon>
        <taxon>Paenibacillus</taxon>
    </lineage>
</organism>
<keyword evidence="1" id="KW-0472">Membrane</keyword>
<dbReference type="PANTHER" id="PTHR36834">
    <property type="entry name" value="MEMBRANE PROTEIN-RELATED"/>
    <property type="match status" value="1"/>
</dbReference>
<keyword evidence="1" id="KW-0812">Transmembrane</keyword>
<keyword evidence="4" id="KW-1185">Reference proteome</keyword>
<evidence type="ECO:0000259" key="2">
    <source>
        <dbReference type="Pfam" id="PF04892"/>
    </source>
</evidence>
<name>A0ABX2DH21_9BACL</name>
<gene>
    <name evidence="3" type="ORF">HQN87_01120</name>
</gene>
<reference evidence="3 4" key="1">
    <citation type="submission" date="2020-05" db="EMBL/GenBank/DDBJ databases">
        <title>Paenibacillus glebae, sp. nov., Paenibacillus humi sp. nov., Paenibacillus pedi sp. nov., Paenibacillus terrestris sp. nov. and Paenibacillus terricola sp. nov., isolated from a forest top soil sample.</title>
        <authorList>
            <person name="Qi S."/>
            <person name="Carlier A."/>
            <person name="Cnockaert M."/>
            <person name="Vandamme P."/>
        </authorList>
    </citation>
    <scope>NUCLEOTIDE SEQUENCE [LARGE SCALE GENOMIC DNA]</scope>
    <source>
        <strain evidence="3 4">LMG 29502</strain>
    </source>
</reference>
<dbReference type="InterPro" id="IPR006976">
    <property type="entry name" value="VanZ-like"/>
</dbReference>
<feature type="domain" description="VanZ-like" evidence="2">
    <location>
        <begin position="17"/>
        <end position="116"/>
    </location>
</feature>
<dbReference type="PANTHER" id="PTHR36834:SF1">
    <property type="entry name" value="INTEGRAL MEMBRANE PROTEIN"/>
    <property type="match status" value="1"/>
</dbReference>
<feature type="transmembrane region" description="Helical" evidence="1">
    <location>
        <begin position="41"/>
        <end position="61"/>
    </location>
</feature>
<comment type="caution">
    <text evidence="3">The sequence shown here is derived from an EMBL/GenBank/DDBJ whole genome shotgun (WGS) entry which is preliminary data.</text>
</comment>